<accession>A0A974DPI1</accession>
<evidence type="ECO:0000256" key="6">
    <source>
        <dbReference type="RuleBase" id="RU004914"/>
    </source>
</evidence>
<evidence type="ECO:0000256" key="2">
    <source>
        <dbReference type="ARBA" id="ARBA00010199"/>
    </source>
</evidence>
<reference evidence="9" key="1">
    <citation type="journal article" date="2016" name="Nature">
        <title>Genome evolution in the allotetraploid frog Xenopus laevis.</title>
        <authorList>
            <person name="Session A.M."/>
            <person name="Uno Y."/>
            <person name="Kwon T."/>
            <person name="Chapman J.A."/>
            <person name="Toyoda A."/>
            <person name="Takahashi S."/>
            <person name="Fukui A."/>
            <person name="Hikosaka A."/>
            <person name="Suzuki A."/>
            <person name="Kondo M."/>
            <person name="van Heeringen S.J."/>
            <person name="Quigley I."/>
            <person name="Heinz S."/>
            <person name="Ogino H."/>
            <person name="Ochi H."/>
            <person name="Hellsten U."/>
            <person name="Lyons J.B."/>
            <person name="Simakov O."/>
            <person name="Putnam N."/>
            <person name="Stites J."/>
            <person name="Kuroki Y."/>
            <person name="Tanaka T."/>
            <person name="Michiue T."/>
            <person name="Watanabe M."/>
            <person name="Bogdanovic O."/>
            <person name="Lister R."/>
            <person name="Georgiou G."/>
            <person name="Paranjpe S.S."/>
            <person name="van Kruijsbergen I."/>
            <person name="Shu S."/>
            <person name="Carlson J."/>
            <person name="Kinoshita T."/>
            <person name="Ohta Y."/>
            <person name="Mawaribuchi S."/>
            <person name="Jenkins J."/>
            <person name="Grimwood J."/>
            <person name="Schmutz J."/>
            <person name="Mitros T."/>
            <person name="Mozaffari S.V."/>
            <person name="Suzuki Y."/>
            <person name="Haramoto Y."/>
            <person name="Yamamoto T.S."/>
            <person name="Takagi C."/>
            <person name="Heald R."/>
            <person name="Miller K."/>
            <person name="Haudenschild C."/>
            <person name="Kitzman J."/>
            <person name="Nakayama T."/>
            <person name="Izutsu Y."/>
            <person name="Robert J."/>
            <person name="Fortriede J."/>
            <person name="Burns K."/>
            <person name="Lotay V."/>
            <person name="Karimi K."/>
            <person name="Yasuoka Y."/>
            <person name="Dichmann D.S."/>
            <person name="Flajnik M.F."/>
            <person name="Houston D.W."/>
            <person name="Shendure J."/>
            <person name="DuPasquier L."/>
            <person name="Vize P.D."/>
            <person name="Zorn A.M."/>
            <person name="Ito M."/>
            <person name="Marcotte E.M."/>
            <person name="Wallingford J.B."/>
            <person name="Ito Y."/>
            <person name="Asashima M."/>
            <person name="Ueno N."/>
            <person name="Matsuda Y."/>
            <person name="Veenstra G.J."/>
            <person name="Fujiyama A."/>
            <person name="Harland R.M."/>
            <person name="Taira M."/>
            <person name="Rokhsar D.S."/>
        </authorList>
    </citation>
    <scope>NUCLEOTIDE SEQUENCE [LARGE SCALE GENOMIC DNA]</scope>
    <source>
        <strain evidence="9">J</strain>
    </source>
</reference>
<feature type="region of interest" description="Disordered" evidence="7">
    <location>
        <begin position="59"/>
        <end position="84"/>
    </location>
</feature>
<comment type="similarity">
    <text evidence="2 6">Belongs to the multi antimicrobial extrusion (MATE) (TC 2.A.66.1) family.</text>
</comment>
<dbReference type="AlphaFoldDB" id="A0A974DPI1"/>
<feature type="transmembrane region" description="Helical" evidence="6">
    <location>
        <begin position="411"/>
        <end position="430"/>
    </location>
</feature>
<feature type="transmembrane region" description="Helical" evidence="6">
    <location>
        <begin position="111"/>
        <end position="135"/>
    </location>
</feature>
<protein>
    <recommendedName>
        <fullName evidence="6">Multidrug and toxin extrusion protein</fullName>
    </recommendedName>
</protein>
<dbReference type="GO" id="GO:0016020">
    <property type="term" value="C:membrane"/>
    <property type="evidence" value="ECO:0007669"/>
    <property type="project" value="UniProtKB-SubCell"/>
</dbReference>
<organism evidence="8 9">
    <name type="scientific">Xenopus laevis</name>
    <name type="common">African clawed frog</name>
    <dbReference type="NCBI Taxonomy" id="8355"/>
    <lineage>
        <taxon>Eukaryota</taxon>
        <taxon>Metazoa</taxon>
        <taxon>Chordata</taxon>
        <taxon>Craniata</taxon>
        <taxon>Vertebrata</taxon>
        <taxon>Euteleostomi</taxon>
        <taxon>Amphibia</taxon>
        <taxon>Batrachia</taxon>
        <taxon>Anura</taxon>
        <taxon>Pipoidea</taxon>
        <taxon>Pipidae</taxon>
        <taxon>Xenopodinae</taxon>
        <taxon>Xenopus</taxon>
        <taxon>Xenopus</taxon>
    </lineage>
</organism>
<feature type="transmembrane region" description="Helical" evidence="6">
    <location>
        <begin position="510"/>
        <end position="529"/>
    </location>
</feature>
<keyword evidence="4 6" id="KW-1133">Transmembrane helix</keyword>
<feature type="compositionally biased region" description="Polar residues" evidence="7">
    <location>
        <begin position="68"/>
        <end position="77"/>
    </location>
</feature>
<sequence length="662" mass="72204">MGSPSIHLVTRRVHLFVRSSHDLCTTGNCTNCSHLYLLRQHWWEGWYLGSAHVPTVSNASEMEEQDDNQPTTGSPDTSVLEPTKPNLFPQRLWRATRRLLPVNIWQEVKDLCVIAGPVFLSQIMVYMVNIVSSIFCGHLGKIELDSVTLAVAVINVTGVSIGSGLSSACDTLISQTFGGKNLKRVGTILQRGVLIVLLFCFPCWAIFMNTEQVLLLCRQNPDVARLTQMYVMIFMPALPAVFLYQLQTRYLQNQGIIWPQVITGASVNIINAAVNAIFLYGLNLGVVGSAWANMISQFAMCLLLFLYIRFKKLYVETWSGWSWDCLQEWGSFIRLAIPSMLMMCIEWWSFEIGGFLAGLVSVTELGGQAIMLELATTAYIIPLGFSVAASVRVGNALGAGDPEKAKASCNVAIFCTVFFSVITSIFLVVLKDEVAYIFTPDREIVALVSRLMLIFGPFHLCDAMACTCGGVLRGTGKQKTGAIMNAIGYYLVGFPIGISLMFAAKLGVMGLWLGMLICVFLQASFFLTFSLRLNWSKVCEEAQVRAGVKPKKEEAEPDVSQLEISCNGFAMVPDGITQSSSNQCAITSAEVAGAAVLPDAAEEIQGDELLIQEDSANVLVNVVGEVLPVKQLILRRGLALGSAIISLLIGVVIKILTANGNG</sequence>
<dbReference type="NCBIfam" id="TIGR00797">
    <property type="entry name" value="matE"/>
    <property type="match status" value="1"/>
</dbReference>
<name>A0A974DPI1_XENLA</name>
<evidence type="ECO:0000256" key="7">
    <source>
        <dbReference type="SAM" id="MobiDB-lite"/>
    </source>
</evidence>
<evidence type="ECO:0000256" key="5">
    <source>
        <dbReference type="ARBA" id="ARBA00023136"/>
    </source>
</evidence>
<dbReference type="Pfam" id="PF01554">
    <property type="entry name" value="MatE"/>
    <property type="match status" value="2"/>
</dbReference>
<dbReference type="PANTHER" id="PTHR11206">
    <property type="entry name" value="MULTIDRUG RESISTANCE PROTEIN"/>
    <property type="match status" value="1"/>
</dbReference>
<evidence type="ECO:0000313" key="9">
    <source>
        <dbReference type="Proteomes" id="UP000694892"/>
    </source>
</evidence>
<feature type="transmembrane region" description="Helical" evidence="6">
    <location>
        <begin position="290"/>
        <end position="310"/>
    </location>
</feature>
<comment type="subcellular location">
    <subcellularLocation>
        <location evidence="1">Membrane</location>
        <topology evidence="1">Multi-pass membrane protein</topology>
    </subcellularLocation>
</comment>
<evidence type="ECO:0000256" key="1">
    <source>
        <dbReference type="ARBA" id="ARBA00004141"/>
    </source>
</evidence>
<evidence type="ECO:0000256" key="3">
    <source>
        <dbReference type="ARBA" id="ARBA00022692"/>
    </source>
</evidence>
<dbReference type="OMA" id="GQWAIGI"/>
<proteinExistence type="inferred from homology"/>
<feature type="transmembrane region" description="Helical" evidence="6">
    <location>
        <begin position="484"/>
        <end position="504"/>
    </location>
</feature>
<feature type="transmembrane region" description="Helical" evidence="6">
    <location>
        <begin position="450"/>
        <end position="472"/>
    </location>
</feature>
<dbReference type="GO" id="GO:0042910">
    <property type="term" value="F:xenobiotic transmembrane transporter activity"/>
    <property type="evidence" value="ECO:0007669"/>
    <property type="project" value="InterPro"/>
</dbReference>
<feature type="transmembrane region" description="Helical" evidence="6">
    <location>
        <begin position="370"/>
        <end position="391"/>
    </location>
</feature>
<dbReference type="InterPro" id="IPR045069">
    <property type="entry name" value="MATE_euk"/>
</dbReference>
<gene>
    <name evidence="8" type="ORF">XELAEV_18012738mg</name>
</gene>
<dbReference type="EMBL" id="CM004468">
    <property type="protein sequence ID" value="OCT95055.1"/>
    <property type="molecule type" value="Genomic_DNA"/>
</dbReference>
<feature type="transmembrane region" description="Helical" evidence="6">
    <location>
        <begin position="256"/>
        <end position="278"/>
    </location>
</feature>
<keyword evidence="5 6" id="KW-0472">Membrane</keyword>
<evidence type="ECO:0000313" key="8">
    <source>
        <dbReference type="EMBL" id="OCT95055.1"/>
    </source>
</evidence>
<dbReference type="Proteomes" id="UP000694892">
    <property type="component" value="Chromosome 2L"/>
</dbReference>
<feature type="transmembrane region" description="Helical" evidence="6">
    <location>
        <begin position="147"/>
        <end position="168"/>
    </location>
</feature>
<feature type="transmembrane region" description="Helical" evidence="6">
    <location>
        <begin position="331"/>
        <end position="350"/>
    </location>
</feature>
<feature type="transmembrane region" description="Helical" evidence="6">
    <location>
        <begin position="637"/>
        <end position="656"/>
    </location>
</feature>
<keyword evidence="3 6" id="KW-0812">Transmembrane</keyword>
<dbReference type="GO" id="GO:1990961">
    <property type="term" value="P:xenobiotic detoxification by transmembrane export across the plasma membrane"/>
    <property type="evidence" value="ECO:0007669"/>
    <property type="project" value="InterPro"/>
</dbReference>
<evidence type="ECO:0000256" key="4">
    <source>
        <dbReference type="ARBA" id="ARBA00022989"/>
    </source>
</evidence>
<dbReference type="InterPro" id="IPR002528">
    <property type="entry name" value="MATE_fam"/>
</dbReference>
<dbReference type="CDD" id="cd13132">
    <property type="entry name" value="MATE_eukaryotic"/>
    <property type="match status" value="1"/>
</dbReference>
<dbReference type="GO" id="GO:0015297">
    <property type="term" value="F:antiporter activity"/>
    <property type="evidence" value="ECO:0007669"/>
    <property type="project" value="InterPro"/>
</dbReference>
<feature type="transmembrane region" description="Helical" evidence="6">
    <location>
        <begin position="188"/>
        <end position="207"/>
    </location>
</feature>
<feature type="transmembrane region" description="Helical" evidence="6">
    <location>
        <begin position="227"/>
        <end position="244"/>
    </location>
</feature>